<dbReference type="InterPro" id="IPR010343">
    <property type="entry name" value="ArAE_1"/>
</dbReference>
<sequence length="278" mass="30406">MEKKKNILAYVRGLGFRIVKTGIAVTLCLCVVKWLNLPHPLYVVLTAVLAMGASIEGSFHMAKNYIFGILCGIVVGSVSAFFLPGNAGAGGIGAIVTLYLCSLLHLRGAEVLSCAAFFSVLLTQSASPLWRLALDQAGGMFLGLFVALVVNLLIMPPNYAGKILQKYRSLGEIIMVLPQSEHKRECLVALEHDVRDLQNYTMLYAAEPRFMRGETGEIKRITELSGMLQELLGELESALHIQERGLSEGQAEAAYQYHMEQIERLAAVCFGKGDRVSK</sequence>
<evidence type="ECO:0000256" key="5">
    <source>
        <dbReference type="ARBA" id="ARBA00023136"/>
    </source>
</evidence>
<evidence type="ECO:0000256" key="3">
    <source>
        <dbReference type="ARBA" id="ARBA00022692"/>
    </source>
</evidence>
<keyword evidence="8" id="KW-1185">Reference proteome</keyword>
<organism evidence="7 8">
    <name type="scientific">Hydrogeniiclostridium mannosilyticum</name>
    <dbReference type="NCBI Taxonomy" id="2764322"/>
    <lineage>
        <taxon>Bacteria</taxon>
        <taxon>Bacillati</taxon>
        <taxon>Bacillota</taxon>
        <taxon>Clostridia</taxon>
        <taxon>Eubacteriales</taxon>
        <taxon>Acutalibacteraceae</taxon>
        <taxon>Hydrogeniiclostridium</taxon>
    </lineage>
</organism>
<evidence type="ECO:0000256" key="1">
    <source>
        <dbReference type="ARBA" id="ARBA00004651"/>
    </source>
</evidence>
<evidence type="ECO:0000256" key="4">
    <source>
        <dbReference type="ARBA" id="ARBA00022989"/>
    </source>
</evidence>
<evidence type="ECO:0000256" key="2">
    <source>
        <dbReference type="ARBA" id="ARBA00022475"/>
    </source>
</evidence>
<protein>
    <recommendedName>
        <fullName evidence="9">FUSC family protein</fullName>
    </recommendedName>
</protein>
<feature type="transmembrane region" description="Helical" evidence="6">
    <location>
        <begin position="66"/>
        <end position="83"/>
    </location>
</feature>
<evidence type="ECO:0000313" key="7">
    <source>
        <dbReference type="EMBL" id="RAQ30472.1"/>
    </source>
</evidence>
<dbReference type="RefSeq" id="WP_112331669.1">
    <property type="nucleotide sequence ID" value="NZ_QLYR01000001.1"/>
</dbReference>
<evidence type="ECO:0000256" key="6">
    <source>
        <dbReference type="SAM" id="Phobius"/>
    </source>
</evidence>
<comment type="caution">
    <text evidence="7">The sequence shown here is derived from an EMBL/GenBank/DDBJ whole genome shotgun (WGS) entry which is preliminary data.</text>
</comment>
<dbReference type="GO" id="GO:0005886">
    <property type="term" value="C:plasma membrane"/>
    <property type="evidence" value="ECO:0007669"/>
    <property type="project" value="UniProtKB-SubCell"/>
</dbReference>
<accession>A0A328UI79</accession>
<feature type="transmembrane region" description="Helical" evidence="6">
    <location>
        <begin position="89"/>
        <end position="106"/>
    </location>
</feature>
<dbReference type="Pfam" id="PF06081">
    <property type="entry name" value="ArAE_1"/>
    <property type="match status" value="1"/>
</dbReference>
<feature type="transmembrane region" description="Helical" evidence="6">
    <location>
        <begin position="136"/>
        <end position="154"/>
    </location>
</feature>
<feature type="transmembrane region" description="Helical" evidence="6">
    <location>
        <begin position="111"/>
        <end position="130"/>
    </location>
</feature>
<feature type="transmembrane region" description="Helical" evidence="6">
    <location>
        <begin position="41"/>
        <end position="59"/>
    </location>
</feature>
<evidence type="ECO:0008006" key="9">
    <source>
        <dbReference type="Google" id="ProtNLM"/>
    </source>
</evidence>
<proteinExistence type="predicted"/>
<evidence type="ECO:0000313" key="8">
    <source>
        <dbReference type="Proteomes" id="UP000249377"/>
    </source>
</evidence>
<keyword evidence="5 6" id="KW-0472">Membrane</keyword>
<reference evidence="7 8" key="1">
    <citation type="submission" date="2018-06" db="EMBL/GenBank/DDBJ databases">
        <title>Noncontiguous genome sequence of Ruminococcaceae bacterium ASD2818.</title>
        <authorList>
            <person name="Chaplin A.V."/>
            <person name="Sokolova S.R."/>
            <person name="Kochetkova T.O."/>
            <person name="Goltsov A.Y."/>
            <person name="Trofimov D.Y."/>
            <person name="Efimov B.A."/>
        </authorList>
    </citation>
    <scope>NUCLEOTIDE SEQUENCE [LARGE SCALE GENOMIC DNA]</scope>
    <source>
        <strain evidence="7 8">ASD2818</strain>
    </source>
</reference>
<dbReference type="EMBL" id="QLYR01000001">
    <property type="protein sequence ID" value="RAQ30472.1"/>
    <property type="molecule type" value="Genomic_DNA"/>
</dbReference>
<keyword evidence="2" id="KW-1003">Cell membrane</keyword>
<keyword evidence="3 6" id="KW-0812">Transmembrane</keyword>
<feature type="transmembrane region" description="Helical" evidence="6">
    <location>
        <begin position="14"/>
        <end position="35"/>
    </location>
</feature>
<comment type="subcellular location">
    <subcellularLocation>
        <location evidence="1">Cell membrane</location>
        <topology evidence="1">Multi-pass membrane protein</topology>
    </subcellularLocation>
</comment>
<dbReference type="Proteomes" id="UP000249377">
    <property type="component" value="Unassembled WGS sequence"/>
</dbReference>
<name>A0A328UI79_9FIRM</name>
<gene>
    <name evidence="7" type="ORF">DPQ25_02935</name>
</gene>
<dbReference type="AlphaFoldDB" id="A0A328UI79"/>
<keyword evidence="4 6" id="KW-1133">Transmembrane helix</keyword>